<name>U1GUU0_ENDPU</name>
<dbReference type="CDD" id="cd04661">
    <property type="entry name" value="NUDIX_MRP_L46"/>
    <property type="match status" value="1"/>
</dbReference>
<organism evidence="10 11">
    <name type="scientific">Endocarpon pusillum (strain Z07020 / HMAS-L-300199)</name>
    <name type="common">Lichen-forming fungus</name>
    <dbReference type="NCBI Taxonomy" id="1263415"/>
    <lineage>
        <taxon>Eukaryota</taxon>
        <taxon>Fungi</taxon>
        <taxon>Dikarya</taxon>
        <taxon>Ascomycota</taxon>
        <taxon>Pezizomycotina</taxon>
        <taxon>Eurotiomycetes</taxon>
        <taxon>Chaetothyriomycetidae</taxon>
        <taxon>Verrucariales</taxon>
        <taxon>Verrucariaceae</taxon>
        <taxon>Endocarpon</taxon>
    </lineage>
</organism>
<evidence type="ECO:0000256" key="2">
    <source>
        <dbReference type="ARBA" id="ARBA00009070"/>
    </source>
</evidence>
<evidence type="ECO:0000313" key="10">
    <source>
        <dbReference type="EMBL" id="ERF75811.1"/>
    </source>
</evidence>
<dbReference type="RefSeq" id="XP_007786969.1">
    <property type="nucleotide sequence ID" value="XM_007788779.1"/>
</dbReference>
<keyword evidence="4" id="KW-0689">Ribosomal protein</keyword>
<dbReference type="GeneID" id="19236696"/>
<dbReference type="Proteomes" id="UP000019373">
    <property type="component" value="Unassembled WGS sequence"/>
</dbReference>
<dbReference type="Gene3D" id="3.90.79.10">
    <property type="entry name" value="Nucleoside Triphosphate Pyrophosphohydrolase"/>
    <property type="match status" value="1"/>
</dbReference>
<dbReference type="OMA" id="HPFENAF"/>
<evidence type="ECO:0000256" key="4">
    <source>
        <dbReference type="ARBA" id="ARBA00022980"/>
    </source>
</evidence>
<dbReference type="Pfam" id="PF11788">
    <property type="entry name" value="MRP-L46"/>
    <property type="match status" value="1"/>
</dbReference>
<feature type="domain" description="Large ribosomal subunit protein mL46 N-terminal" evidence="9">
    <location>
        <begin position="74"/>
        <end position="124"/>
    </location>
</feature>
<dbReference type="GO" id="GO:0005762">
    <property type="term" value="C:mitochondrial large ribosomal subunit"/>
    <property type="evidence" value="ECO:0007669"/>
    <property type="project" value="TreeGrafter"/>
</dbReference>
<dbReference type="InterPro" id="IPR040008">
    <property type="entry name" value="Ribosomal_mL46"/>
</dbReference>
<keyword evidence="3" id="KW-0809">Transit peptide</keyword>
<dbReference type="EMBL" id="KE720798">
    <property type="protein sequence ID" value="ERF75811.1"/>
    <property type="molecule type" value="Genomic_DNA"/>
</dbReference>
<keyword evidence="11" id="KW-1185">Reference proteome</keyword>
<evidence type="ECO:0000259" key="9">
    <source>
        <dbReference type="Pfam" id="PF11788"/>
    </source>
</evidence>
<reference evidence="11" key="1">
    <citation type="journal article" date="2014" name="BMC Genomics">
        <title>Genome characteristics reveal the impact of lichenization on lichen-forming fungus Endocarpon pusillum Hedwig (Verrucariales, Ascomycota).</title>
        <authorList>
            <person name="Wang Y.-Y."/>
            <person name="Liu B."/>
            <person name="Zhang X.-Y."/>
            <person name="Zhou Q.-M."/>
            <person name="Zhang T."/>
            <person name="Li H."/>
            <person name="Yu Y.-F."/>
            <person name="Zhang X.-L."/>
            <person name="Hao X.-Y."/>
            <person name="Wang M."/>
            <person name="Wang L."/>
            <person name="Wei J.-C."/>
        </authorList>
    </citation>
    <scope>NUCLEOTIDE SEQUENCE [LARGE SCALE GENOMIC DNA]</scope>
    <source>
        <strain evidence="11">Z07020 / HMAS-L-300199</strain>
    </source>
</reference>
<dbReference type="InterPro" id="IPR021757">
    <property type="entry name" value="Ribosomal_mL46_N"/>
</dbReference>
<comment type="similarity">
    <text evidence="2">Belongs to the mitochondrion-specific ribosomal protein mL46 family.</text>
</comment>
<keyword evidence="6" id="KW-0687">Ribonucleoprotein</keyword>
<evidence type="ECO:0000256" key="7">
    <source>
        <dbReference type="ARBA" id="ARBA00035190"/>
    </source>
</evidence>
<comment type="subcellular location">
    <subcellularLocation>
        <location evidence="1">Mitochondrion</location>
    </subcellularLocation>
</comment>
<gene>
    <name evidence="10" type="ORF">EPUS_01641</name>
</gene>
<evidence type="ECO:0000313" key="11">
    <source>
        <dbReference type="Proteomes" id="UP000019373"/>
    </source>
</evidence>
<dbReference type="SUPFAM" id="SSF55811">
    <property type="entry name" value="Nudix"/>
    <property type="match status" value="1"/>
</dbReference>
<feature type="compositionally biased region" description="Low complexity" evidence="8">
    <location>
        <begin position="54"/>
        <end position="71"/>
    </location>
</feature>
<evidence type="ECO:0000256" key="1">
    <source>
        <dbReference type="ARBA" id="ARBA00004173"/>
    </source>
</evidence>
<feature type="region of interest" description="Disordered" evidence="8">
    <location>
        <begin position="35"/>
        <end position="71"/>
    </location>
</feature>
<sequence length="352" mass="39107">MNPAHQGAKRVASSLPSSKNHICLTCRLSIASQPPRHRSYASTATAPIRPPPSQATTQLTPPSTSAPPTSQPAYTIKAGIVLSRPPLLTPDPHPFETAYYLYQRRLNERLVLPFTQYFYFKPNGVAGRDVGGYNAFGKEGWNDEALMGDESGEREVIVRKLIEEEGRARKDQDVLGQGKADAGVDMGGLTRRTEADEMGDVRSLERALTRTLYLLVKRKRAKGKEGAYWSFPSGVLEGKEGLKEAAQRILDSSCGPNMFTWFVGNHPVGHYIYHIRNRARITQSDSSPTPANQTPLAGEKTFFMKGRIAKGQADPKGNEMGVEDFKWLSKEEIQREVSPQYWASVKNMLVEQ</sequence>
<evidence type="ECO:0000256" key="6">
    <source>
        <dbReference type="ARBA" id="ARBA00023274"/>
    </source>
</evidence>
<proteinExistence type="inferred from homology"/>
<keyword evidence="5" id="KW-0496">Mitochondrion</keyword>
<evidence type="ECO:0000256" key="5">
    <source>
        <dbReference type="ARBA" id="ARBA00023128"/>
    </source>
</evidence>
<evidence type="ECO:0000256" key="8">
    <source>
        <dbReference type="SAM" id="MobiDB-lite"/>
    </source>
</evidence>
<evidence type="ECO:0000256" key="3">
    <source>
        <dbReference type="ARBA" id="ARBA00022946"/>
    </source>
</evidence>
<dbReference type="InterPro" id="IPR033650">
    <property type="entry name" value="Ribosomal_mL46_NUDIX"/>
</dbReference>
<dbReference type="GO" id="GO:0005743">
    <property type="term" value="C:mitochondrial inner membrane"/>
    <property type="evidence" value="ECO:0007669"/>
    <property type="project" value="UniProtKB-ARBA"/>
</dbReference>
<protein>
    <recommendedName>
        <fullName evidence="7">Large ribosomal subunit protein mL46</fullName>
    </recommendedName>
</protein>
<dbReference type="PANTHER" id="PTHR13124:SF12">
    <property type="entry name" value="LARGE RIBOSOMAL SUBUNIT PROTEIN ML46"/>
    <property type="match status" value="1"/>
</dbReference>
<dbReference type="FunFam" id="3.90.79.10:FF:000018">
    <property type="entry name" value="39S ribosomal protein L46, mitochondrial"/>
    <property type="match status" value="1"/>
</dbReference>
<accession>U1GUU0</accession>
<dbReference type="InterPro" id="IPR015797">
    <property type="entry name" value="NUDIX_hydrolase-like_dom_sf"/>
</dbReference>
<dbReference type="AlphaFoldDB" id="U1GUU0"/>
<dbReference type="PANTHER" id="PTHR13124">
    <property type="entry name" value="39S RIBOSOMAL PROTEIN L46, MITOCHONDRIAL PRECURSOR-RELATED"/>
    <property type="match status" value="1"/>
</dbReference>
<dbReference type="HOGENOM" id="CLU_040204_1_1_1"/>
<dbReference type="OrthoDB" id="414075at2759"/>
<dbReference type="eggNOG" id="KOG4548">
    <property type="taxonomic scope" value="Eukaryota"/>
</dbReference>
<dbReference type="GO" id="GO:0003735">
    <property type="term" value="F:structural constituent of ribosome"/>
    <property type="evidence" value="ECO:0007669"/>
    <property type="project" value="InterPro"/>
</dbReference>